<accession>A0AAN6UJM0</accession>
<evidence type="ECO:0000313" key="3">
    <source>
        <dbReference type="Proteomes" id="UP001304895"/>
    </source>
</evidence>
<feature type="compositionally biased region" description="Polar residues" evidence="1">
    <location>
        <begin position="9"/>
        <end position="27"/>
    </location>
</feature>
<dbReference type="EMBL" id="MU853414">
    <property type="protein sequence ID" value="KAK4132886.1"/>
    <property type="molecule type" value="Genomic_DNA"/>
</dbReference>
<reference evidence="2" key="2">
    <citation type="submission" date="2023-05" db="EMBL/GenBank/DDBJ databases">
        <authorList>
            <consortium name="Lawrence Berkeley National Laboratory"/>
            <person name="Steindorff A."/>
            <person name="Hensen N."/>
            <person name="Bonometti L."/>
            <person name="Westerberg I."/>
            <person name="Brannstrom I.O."/>
            <person name="Guillou S."/>
            <person name="Cros-Aarteil S."/>
            <person name="Calhoun S."/>
            <person name="Haridas S."/>
            <person name="Kuo A."/>
            <person name="Mondo S."/>
            <person name="Pangilinan J."/>
            <person name="Riley R."/>
            <person name="Labutti K."/>
            <person name="Andreopoulos B."/>
            <person name="Lipzen A."/>
            <person name="Chen C."/>
            <person name="Yanf M."/>
            <person name="Daum C."/>
            <person name="Ng V."/>
            <person name="Clum A."/>
            <person name="Ohm R."/>
            <person name="Martin F."/>
            <person name="Silar P."/>
            <person name="Natvig D."/>
            <person name="Lalanne C."/>
            <person name="Gautier V."/>
            <person name="Ament-Velasquez S.L."/>
            <person name="Kruys A."/>
            <person name="Hutchinson M.I."/>
            <person name="Powell A.J."/>
            <person name="Barry K."/>
            <person name="Miller A.N."/>
            <person name="Grigoriev I.V."/>
            <person name="Debuchy R."/>
            <person name="Gladieux P."/>
            <person name="Thoren M.H."/>
            <person name="Johannesson H."/>
        </authorList>
    </citation>
    <scope>NUCLEOTIDE SEQUENCE</scope>
    <source>
        <strain evidence="2">CBS 123565</strain>
    </source>
</reference>
<name>A0AAN6UJM0_9PEZI</name>
<proteinExistence type="predicted"/>
<dbReference type="AlphaFoldDB" id="A0AAN6UJM0"/>
<evidence type="ECO:0000313" key="2">
    <source>
        <dbReference type="EMBL" id="KAK4132886.1"/>
    </source>
</evidence>
<protein>
    <submittedName>
        <fullName evidence="2">Uncharacterized protein</fullName>
    </submittedName>
</protein>
<dbReference type="Proteomes" id="UP001304895">
    <property type="component" value="Unassembled WGS sequence"/>
</dbReference>
<sequence length="185" mass="20957">MTACCMDTEPTSSPRQRRQSWGNNETNKAQRHGVAVTLHAAAVHPFVAVGLGVLVRWRPPVPMPRSVYELRAWFWPSDSSHISRHLSSLRGAFRIALLNQHVGGFVEERSNRTTINQRNKQKGVWRGRHSQRRFVAGSYPKRRRCPSSALAAFFFSSFAAAIPGDEARMWQRFGRGWRMADGGRG</sequence>
<comment type="caution">
    <text evidence="2">The sequence shown here is derived from an EMBL/GenBank/DDBJ whole genome shotgun (WGS) entry which is preliminary data.</text>
</comment>
<evidence type="ECO:0000256" key="1">
    <source>
        <dbReference type="SAM" id="MobiDB-lite"/>
    </source>
</evidence>
<feature type="region of interest" description="Disordered" evidence="1">
    <location>
        <begin position="1"/>
        <end position="28"/>
    </location>
</feature>
<organism evidence="2 3">
    <name type="scientific">Trichocladium antarcticum</name>
    <dbReference type="NCBI Taxonomy" id="1450529"/>
    <lineage>
        <taxon>Eukaryota</taxon>
        <taxon>Fungi</taxon>
        <taxon>Dikarya</taxon>
        <taxon>Ascomycota</taxon>
        <taxon>Pezizomycotina</taxon>
        <taxon>Sordariomycetes</taxon>
        <taxon>Sordariomycetidae</taxon>
        <taxon>Sordariales</taxon>
        <taxon>Chaetomiaceae</taxon>
        <taxon>Trichocladium</taxon>
    </lineage>
</organism>
<reference evidence="2" key="1">
    <citation type="journal article" date="2023" name="Mol. Phylogenet. Evol.">
        <title>Genome-scale phylogeny and comparative genomics of the fungal order Sordariales.</title>
        <authorList>
            <person name="Hensen N."/>
            <person name="Bonometti L."/>
            <person name="Westerberg I."/>
            <person name="Brannstrom I.O."/>
            <person name="Guillou S."/>
            <person name="Cros-Aarteil S."/>
            <person name="Calhoun S."/>
            <person name="Haridas S."/>
            <person name="Kuo A."/>
            <person name="Mondo S."/>
            <person name="Pangilinan J."/>
            <person name="Riley R."/>
            <person name="LaButti K."/>
            <person name="Andreopoulos B."/>
            <person name="Lipzen A."/>
            <person name="Chen C."/>
            <person name="Yan M."/>
            <person name="Daum C."/>
            <person name="Ng V."/>
            <person name="Clum A."/>
            <person name="Steindorff A."/>
            <person name="Ohm R.A."/>
            <person name="Martin F."/>
            <person name="Silar P."/>
            <person name="Natvig D.O."/>
            <person name="Lalanne C."/>
            <person name="Gautier V."/>
            <person name="Ament-Velasquez S.L."/>
            <person name="Kruys A."/>
            <person name="Hutchinson M.I."/>
            <person name="Powell A.J."/>
            <person name="Barry K."/>
            <person name="Miller A.N."/>
            <person name="Grigoriev I.V."/>
            <person name="Debuchy R."/>
            <person name="Gladieux P."/>
            <person name="Hiltunen Thoren M."/>
            <person name="Johannesson H."/>
        </authorList>
    </citation>
    <scope>NUCLEOTIDE SEQUENCE</scope>
    <source>
        <strain evidence="2">CBS 123565</strain>
    </source>
</reference>
<keyword evidence="3" id="KW-1185">Reference proteome</keyword>
<gene>
    <name evidence="2" type="ORF">BT67DRAFT_63652</name>
</gene>